<proteinExistence type="predicted"/>
<dbReference type="InterPro" id="IPR052948">
    <property type="entry name" value="Low_temp-induced_all0457"/>
</dbReference>
<dbReference type="PANTHER" id="PTHR36109">
    <property type="entry name" value="MEMBRANE PROTEIN-RELATED"/>
    <property type="match status" value="1"/>
</dbReference>
<dbReference type="RefSeq" id="WP_186913310.1">
    <property type="nucleotide sequence ID" value="NZ_JACOFV010000014.1"/>
</dbReference>
<feature type="transmembrane region" description="Helical" evidence="1">
    <location>
        <begin position="66"/>
        <end position="92"/>
    </location>
</feature>
<gene>
    <name evidence="2" type="ORF">H8K32_14765</name>
</gene>
<protein>
    <submittedName>
        <fullName evidence="2">DUF1269 domain-containing protein</fullName>
    </submittedName>
</protein>
<dbReference type="PANTHER" id="PTHR36109:SF2">
    <property type="entry name" value="MEMBRANE PROTEIN"/>
    <property type="match status" value="1"/>
</dbReference>
<dbReference type="Proteomes" id="UP000634011">
    <property type="component" value="Unassembled WGS sequence"/>
</dbReference>
<keyword evidence="3" id="KW-1185">Reference proteome</keyword>
<keyword evidence="1" id="KW-0472">Membrane</keyword>
<feature type="transmembrane region" description="Helical" evidence="1">
    <location>
        <begin position="98"/>
        <end position="121"/>
    </location>
</feature>
<evidence type="ECO:0000313" key="3">
    <source>
        <dbReference type="Proteomes" id="UP000634011"/>
    </source>
</evidence>
<organism evidence="2 3">
    <name type="scientific">Undibacterium jejuense</name>
    <dbReference type="NCBI Taxonomy" id="1344949"/>
    <lineage>
        <taxon>Bacteria</taxon>
        <taxon>Pseudomonadati</taxon>
        <taxon>Pseudomonadota</taxon>
        <taxon>Betaproteobacteria</taxon>
        <taxon>Burkholderiales</taxon>
        <taxon>Oxalobacteraceae</taxon>
        <taxon>Undibacterium</taxon>
    </lineage>
</organism>
<dbReference type="AlphaFoldDB" id="A0A923HGL2"/>
<comment type="caution">
    <text evidence="2">The sequence shown here is derived from an EMBL/GenBank/DDBJ whole genome shotgun (WGS) entry which is preliminary data.</text>
</comment>
<keyword evidence="1" id="KW-1133">Transmembrane helix</keyword>
<keyword evidence="1" id="KW-0812">Transmembrane</keyword>
<evidence type="ECO:0000313" key="2">
    <source>
        <dbReference type="EMBL" id="MBC3863364.1"/>
    </source>
</evidence>
<name>A0A923HGL2_9BURK</name>
<dbReference type="EMBL" id="JACOFV010000014">
    <property type="protein sequence ID" value="MBC3863364.1"/>
    <property type="molecule type" value="Genomic_DNA"/>
</dbReference>
<accession>A0A923HGL2</accession>
<sequence>MQSEHSAIYVFNTHSDAEDAIRALGKSGFDVKKLSLIGKGYHSEEHPIGFYSTGDRIKSWGGIGAFWGGIWGLLVAPAVFVLPGLGVVAMAGPIVTTIVAALEGAVVIGGISAVGGALSMIGASKDELIKYDTAVKADKFVLIVHGDAEDVLRAKNELSNSRAVVDLQ</sequence>
<reference evidence="2" key="1">
    <citation type="submission" date="2020-08" db="EMBL/GenBank/DDBJ databases">
        <title>Novel species isolated from subtropical streams in China.</title>
        <authorList>
            <person name="Lu H."/>
        </authorList>
    </citation>
    <scope>NUCLEOTIDE SEQUENCE</scope>
    <source>
        <strain evidence="2">KACC 12607</strain>
    </source>
</reference>
<evidence type="ECO:0000256" key="1">
    <source>
        <dbReference type="SAM" id="Phobius"/>
    </source>
</evidence>